<sequence>MKNILKITAILFAVLSCRVCYSQNKLAVGVRLLPSATTFRYNTGVPILDFLKVAPYHFRVRTTQGIGVLYNAGRKLSIGTDLLYSLEGGGYQQRKTNLNYLKLPIWIGYNSSPARKLIFTVQSGLEFSYLLQAKIRYDDKSIDIGRYVNKLSTGIPLAIGVKFRMFHSYAVSTQLYLSSEIGSLSKTNREFGVYNYVFPGLRISIDHSLKNNLK</sequence>
<proteinExistence type="predicted"/>
<accession>A0A916N5S7</accession>
<dbReference type="Pfam" id="PF13568">
    <property type="entry name" value="OMP_b-brl_2"/>
    <property type="match status" value="1"/>
</dbReference>
<evidence type="ECO:0000259" key="1">
    <source>
        <dbReference type="Pfam" id="PF13568"/>
    </source>
</evidence>
<evidence type="ECO:0000313" key="2">
    <source>
        <dbReference type="EMBL" id="CAG5006634.1"/>
    </source>
</evidence>
<name>A0A916N5S7_9BACT</name>
<dbReference type="Proteomes" id="UP000680038">
    <property type="component" value="Unassembled WGS sequence"/>
</dbReference>
<protein>
    <recommendedName>
        <fullName evidence="1">Outer membrane protein beta-barrel domain-containing protein</fullName>
    </recommendedName>
</protein>
<dbReference type="AlphaFoldDB" id="A0A916N5S7"/>
<keyword evidence="3" id="KW-1185">Reference proteome</keyword>
<dbReference type="RefSeq" id="WP_215240302.1">
    <property type="nucleotide sequence ID" value="NZ_CAJRAF010000002.1"/>
</dbReference>
<dbReference type="PROSITE" id="PS51257">
    <property type="entry name" value="PROKAR_LIPOPROTEIN"/>
    <property type="match status" value="1"/>
</dbReference>
<dbReference type="EMBL" id="CAJRAF010000002">
    <property type="protein sequence ID" value="CAG5006634.1"/>
    <property type="molecule type" value="Genomic_DNA"/>
</dbReference>
<reference evidence="2" key="1">
    <citation type="submission" date="2021-04" db="EMBL/GenBank/DDBJ databases">
        <authorList>
            <person name="Rodrigo-Torres L."/>
            <person name="Arahal R. D."/>
            <person name="Lucena T."/>
        </authorList>
    </citation>
    <scope>NUCLEOTIDE SEQUENCE</scope>
    <source>
        <strain evidence="2">CECT 9275</strain>
    </source>
</reference>
<evidence type="ECO:0000313" key="3">
    <source>
        <dbReference type="Proteomes" id="UP000680038"/>
    </source>
</evidence>
<comment type="caution">
    <text evidence="2">The sequence shown here is derived from an EMBL/GenBank/DDBJ whole genome shotgun (WGS) entry which is preliminary data.</text>
</comment>
<feature type="domain" description="Outer membrane protein beta-barrel" evidence="1">
    <location>
        <begin position="23"/>
        <end position="164"/>
    </location>
</feature>
<dbReference type="InterPro" id="IPR025665">
    <property type="entry name" value="Beta-barrel_OMP_2"/>
</dbReference>
<organism evidence="2 3">
    <name type="scientific">Dyadobacter helix</name>
    <dbReference type="NCBI Taxonomy" id="2822344"/>
    <lineage>
        <taxon>Bacteria</taxon>
        <taxon>Pseudomonadati</taxon>
        <taxon>Bacteroidota</taxon>
        <taxon>Cytophagia</taxon>
        <taxon>Cytophagales</taxon>
        <taxon>Spirosomataceae</taxon>
        <taxon>Dyadobacter</taxon>
    </lineage>
</organism>
<gene>
    <name evidence="2" type="ORF">DYBT9275_03866</name>
</gene>